<dbReference type="InterPro" id="IPR000073">
    <property type="entry name" value="AB_hydrolase_1"/>
</dbReference>
<dbReference type="PANTHER" id="PTHR43798:SF31">
    <property type="entry name" value="AB HYDROLASE SUPERFAMILY PROTEIN YCLE"/>
    <property type="match status" value="1"/>
</dbReference>
<dbReference type="GO" id="GO:0016787">
    <property type="term" value="F:hydrolase activity"/>
    <property type="evidence" value="ECO:0007669"/>
    <property type="project" value="UniProtKB-KW"/>
</dbReference>
<dbReference type="AlphaFoldDB" id="A0A3M8LP03"/>
<feature type="domain" description="AB hydrolase-1" evidence="2">
    <location>
        <begin position="29"/>
        <end position="260"/>
    </location>
</feature>
<keyword evidence="4" id="KW-1185">Reference proteome</keyword>
<dbReference type="Proteomes" id="UP000279859">
    <property type="component" value="Unassembled WGS sequence"/>
</dbReference>
<gene>
    <name evidence="3" type="ORF">EEJ31_00385</name>
</gene>
<proteinExistence type="predicted"/>
<evidence type="ECO:0000313" key="4">
    <source>
        <dbReference type="Proteomes" id="UP000279859"/>
    </source>
</evidence>
<evidence type="ECO:0000256" key="1">
    <source>
        <dbReference type="ARBA" id="ARBA00022801"/>
    </source>
</evidence>
<dbReference type="GO" id="GO:0016020">
    <property type="term" value="C:membrane"/>
    <property type="evidence" value="ECO:0007669"/>
    <property type="project" value="TreeGrafter"/>
</dbReference>
<dbReference type="SUPFAM" id="SSF53474">
    <property type="entry name" value="alpha/beta-Hydrolases"/>
    <property type="match status" value="1"/>
</dbReference>
<dbReference type="PANTHER" id="PTHR43798">
    <property type="entry name" value="MONOACYLGLYCEROL LIPASE"/>
    <property type="match status" value="1"/>
</dbReference>
<dbReference type="EMBL" id="RDSR01000001">
    <property type="protein sequence ID" value="RNE67277.1"/>
    <property type="molecule type" value="Genomic_DNA"/>
</dbReference>
<dbReference type="Pfam" id="PF00561">
    <property type="entry name" value="Abhydrolase_1"/>
    <property type="match status" value="1"/>
</dbReference>
<dbReference type="InterPro" id="IPR029058">
    <property type="entry name" value="AB_hydrolase_fold"/>
</dbReference>
<dbReference type="Gene3D" id="3.40.50.1820">
    <property type="entry name" value="alpha/beta hydrolase"/>
    <property type="match status" value="1"/>
</dbReference>
<dbReference type="PRINTS" id="PR00111">
    <property type="entry name" value="ABHYDROLASE"/>
</dbReference>
<evidence type="ECO:0000259" key="2">
    <source>
        <dbReference type="Pfam" id="PF00561"/>
    </source>
</evidence>
<evidence type="ECO:0000313" key="3">
    <source>
        <dbReference type="EMBL" id="RNE67277.1"/>
    </source>
</evidence>
<dbReference type="InterPro" id="IPR050266">
    <property type="entry name" value="AB_hydrolase_sf"/>
</dbReference>
<sequence length="278" mass="29880">MQSRLSAMPHIDVPGASLYYETDGHVSKPALLLLHAGIANLRMWDPQVAALAADHFVIRFDARGFGQTESLNVEFSPRADALAVLDHLGIAKATLIGCSRGGALAIDLAVESPGRVAGLVTVGAGPSGFPETELTEREDALFDGLDEAFAQKDWHRLAQLEVLLWAVGPTRSEDEVDPEFLATASELNRVNVVHADEDPTPIPLEPPAFDRVADITVPTLVTVGEYDISGVLAEYEYLLSAIPTASGCTFRDTAHLPSVERADDFTRVLTGWLAENAL</sequence>
<name>A0A3M8LP03_9MICO</name>
<protein>
    <submittedName>
        <fullName evidence="3">Alpha/beta fold hydrolase</fullName>
    </submittedName>
</protein>
<comment type="caution">
    <text evidence="3">The sequence shown here is derived from an EMBL/GenBank/DDBJ whole genome shotgun (WGS) entry which is preliminary data.</text>
</comment>
<reference evidence="3 4" key="1">
    <citation type="submission" date="2018-11" db="EMBL/GenBank/DDBJ databases">
        <title>Cryobacterium sp. nov., isolated from rhizosphere soil of lettuce.</title>
        <authorList>
            <person name="Wang Y."/>
        </authorList>
    </citation>
    <scope>NUCLEOTIDE SEQUENCE [LARGE SCALE GENOMIC DNA]</scope>
    <source>
        <strain evidence="3 4">NEAU-85</strain>
    </source>
</reference>
<accession>A0A3M8LP03</accession>
<organism evidence="3 4">
    <name type="scientific">Cryobacterium tepidiphilum</name>
    <dbReference type="NCBI Taxonomy" id="2486026"/>
    <lineage>
        <taxon>Bacteria</taxon>
        <taxon>Bacillati</taxon>
        <taxon>Actinomycetota</taxon>
        <taxon>Actinomycetes</taxon>
        <taxon>Micrococcales</taxon>
        <taxon>Microbacteriaceae</taxon>
        <taxon>Cryobacterium</taxon>
    </lineage>
</organism>
<keyword evidence="1 3" id="KW-0378">Hydrolase</keyword>